<sequence length="816" mass="88263">MPDPTDPFPDIVLSPELGEESGPLLAVSSPGKLSLQRAGKTTIYQNVTKILQKKGLSGRPPTVWSKRPGWDGTRPEWRVLYKPPLKKRTADLQWRVLHGAIASNAFITVLNPAVSNQCPFCGLRETVFHVFTECPRLASFFSFLTLVFSLFNVVFTEKVFIFGAGYKETNKEKWQLINYLLGEAKIAVYISRRNKVEGRGHNAKNVFLCNIRARVWLEFQFYKTIEDVDAFKQRWCYGGFICSVVNNGIMPAGTSSEAGGEKLSQQHGVKLSPAAQVSVEECCLAIGEKVGYNSVKFASRMNSAVVIFLDSVDKVNSVVESGVVIRDLFTQVLPLTSPARREVISNVPPYVSNEALGRELGRYGHLVSPIKLVENFDYTVYATSDNLKCFKCGQEGHFARFCASLSGSAGVPPASSADGVPLVAAFAAAANAVAPGAAAAGAVPPSRATVTVLPAPAAVAVLSVASVPLAALASAVPPISVAPLAAAMASADAGPPVVATIVPPVAVVDGFVGPLVEPTPNVFVVQKGCVVGYEVVQELQERKSKEGYTSLQQWWDVGKCRIRQLCQQYTLNVSRDRARSMRELEIEVVDLQSLAESTGDRGHIEALTAKKTALSSLLGVKAQGALVQPNKALEEVLTAEELQAAVLSLKSGKAPGIDGLPADFYTFFWSVIGGDVGDVLRDSLASGCLPLSCRRAVITLLPKKGDLQQLKNWRPVSLLCTDYKLLSKALATRLWKVMAEVIHIDQSYCVPGRLITDNVMLIRDFLEVSGSLGVETGLISIDQEKAFDRVEHRYLWHIGLGTEHGTFTGTDRNTSV</sequence>
<dbReference type="SUPFAM" id="SSF57756">
    <property type="entry name" value="Retrovirus zinc finger-like domains"/>
    <property type="match status" value="1"/>
</dbReference>
<dbReference type="Proteomes" id="UP001174136">
    <property type="component" value="Unassembled WGS sequence"/>
</dbReference>
<accession>A0AA47NAE6</accession>
<keyword evidence="1" id="KW-0479">Metal-binding</keyword>
<gene>
    <name evidence="3" type="primary">YTX2_22</name>
    <name evidence="3" type="ORF">N1851_002215</name>
</gene>
<protein>
    <submittedName>
        <fullName evidence="3">Transposon TX1 uncharacterized protein</fullName>
    </submittedName>
</protein>
<dbReference type="PROSITE" id="PS50158">
    <property type="entry name" value="ZF_CCHC"/>
    <property type="match status" value="1"/>
</dbReference>
<reference evidence="3" key="1">
    <citation type="journal article" date="2023" name="Front. Mar. Sci.">
        <title>A new Merluccius polli reference genome to investigate the effects of global change in West African waters.</title>
        <authorList>
            <person name="Mateo J.L."/>
            <person name="Blanco-Fernandez C."/>
            <person name="Garcia-Vazquez E."/>
            <person name="Machado-Schiaffino G."/>
        </authorList>
    </citation>
    <scope>NUCLEOTIDE SEQUENCE</scope>
    <source>
        <strain evidence="3">C29</strain>
        <tissue evidence="3">Fin</tissue>
    </source>
</reference>
<proteinExistence type="predicted"/>
<dbReference type="InterPro" id="IPR001878">
    <property type="entry name" value="Znf_CCHC"/>
</dbReference>
<keyword evidence="4" id="KW-1185">Reference proteome</keyword>
<evidence type="ECO:0000259" key="2">
    <source>
        <dbReference type="PROSITE" id="PS50158"/>
    </source>
</evidence>
<dbReference type="InterPro" id="IPR000477">
    <property type="entry name" value="RT_dom"/>
</dbReference>
<dbReference type="GO" id="GO:0003676">
    <property type="term" value="F:nucleic acid binding"/>
    <property type="evidence" value="ECO:0007669"/>
    <property type="project" value="InterPro"/>
</dbReference>
<dbReference type="GO" id="GO:0008270">
    <property type="term" value="F:zinc ion binding"/>
    <property type="evidence" value="ECO:0007669"/>
    <property type="project" value="UniProtKB-KW"/>
</dbReference>
<dbReference type="CDD" id="cd01650">
    <property type="entry name" value="RT_nLTR_like"/>
    <property type="match status" value="1"/>
</dbReference>
<dbReference type="AlphaFoldDB" id="A0AA47NAE6"/>
<feature type="domain" description="CCHC-type" evidence="2">
    <location>
        <begin position="388"/>
        <end position="402"/>
    </location>
</feature>
<evidence type="ECO:0000313" key="4">
    <source>
        <dbReference type="Proteomes" id="UP001174136"/>
    </source>
</evidence>
<dbReference type="Pfam" id="PF00098">
    <property type="entry name" value="zf-CCHC"/>
    <property type="match status" value="1"/>
</dbReference>
<name>A0AA47NAE6_MERPO</name>
<organism evidence="3 4">
    <name type="scientific">Merluccius polli</name>
    <name type="common">Benguela hake</name>
    <name type="synonym">Merluccius cadenati</name>
    <dbReference type="NCBI Taxonomy" id="89951"/>
    <lineage>
        <taxon>Eukaryota</taxon>
        <taxon>Metazoa</taxon>
        <taxon>Chordata</taxon>
        <taxon>Craniata</taxon>
        <taxon>Vertebrata</taxon>
        <taxon>Euteleostomi</taxon>
        <taxon>Actinopterygii</taxon>
        <taxon>Neopterygii</taxon>
        <taxon>Teleostei</taxon>
        <taxon>Neoteleostei</taxon>
        <taxon>Acanthomorphata</taxon>
        <taxon>Zeiogadaria</taxon>
        <taxon>Gadariae</taxon>
        <taxon>Gadiformes</taxon>
        <taxon>Gadoidei</taxon>
        <taxon>Merlucciidae</taxon>
        <taxon>Merluccius</taxon>
    </lineage>
</organism>
<keyword evidence="1" id="KW-0863">Zinc-finger</keyword>
<keyword evidence="1" id="KW-0862">Zinc</keyword>
<dbReference type="PANTHER" id="PTHR19446">
    <property type="entry name" value="REVERSE TRANSCRIPTASES"/>
    <property type="match status" value="1"/>
</dbReference>
<evidence type="ECO:0000256" key="1">
    <source>
        <dbReference type="PROSITE-ProRule" id="PRU00047"/>
    </source>
</evidence>
<dbReference type="SMART" id="SM00343">
    <property type="entry name" value="ZnF_C2HC"/>
    <property type="match status" value="1"/>
</dbReference>
<evidence type="ECO:0000313" key="3">
    <source>
        <dbReference type="EMBL" id="KAK0155413.1"/>
    </source>
</evidence>
<dbReference type="Gene3D" id="4.10.60.10">
    <property type="entry name" value="Zinc finger, CCHC-type"/>
    <property type="match status" value="1"/>
</dbReference>
<dbReference type="InterPro" id="IPR036875">
    <property type="entry name" value="Znf_CCHC_sf"/>
</dbReference>
<dbReference type="EMBL" id="JAOPHQ010000287">
    <property type="protein sequence ID" value="KAK0155413.1"/>
    <property type="molecule type" value="Genomic_DNA"/>
</dbReference>
<dbReference type="Pfam" id="PF00078">
    <property type="entry name" value="RVT_1"/>
    <property type="match status" value="1"/>
</dbReference>
<comment type="caution">
    <text evidence="3">The sequence shown here is derived from an EMBL/GenBank/DDBJ whole genome shotgun (WGS) entry which is preliminary data.</text>
</comment>